<evidence type="ECO:0000313" key="1">
    <source>
        <dbReference type="EMBL" id="KIK19403.1"/>
    </source>
</evidence>
<protein>
    <submittedName>
        <fullName evidence="1">Uncharacterized protein</fullName>
    </submittedName>
</protein>
<evidence type="ECO:0000313" key="2">
    <source>
        <dbReference type="Proteomes" id="UP000054018"/>
    </source>
</evidence>
<organism evidence="1 2">
    <name type="scientific">Pisolithus microcarpus 441</name>
    <dbReference type="NCBI Taxonomy" id="765257"/>
    <lineage>
        <taxon>Eukaryota</taxon>
        <taxon>Fungi</taxon>
        <taxon>Dikarya</taxon>
        <taxon>Basidiomycota</taxon>
        <taxon>Agaricomycotina</taxon>
        <taxon>Agaricomycetes</taxon>
        <taxon>Agaricomycetidae</taxon>
        <taxon>Boletales</taxon>
        <taxon>Sclerodermatineae</taxon>
        <taxon>Pisolithaceae</taxon>
        <taxon>Pisolithus</taxon>
    </lineage>
</organism>
<keyword evidence="2" id="KW-1185">Reference proteome</keyword>
<reference evidence="2" key="2">
    <citation type="submission" date="2015-01" db="EMBL/GenBank/DDBJ databases">
        <title>Evolutionary Origins and Diversification of the Mycorrhizal Mutualists.</title>
        <authorList>
            <consortium name="DOE Joint Genome Institute"/>
            <consortium name="Mycorrhizal Genomics Consortium"/>
            <person name="Kohler A."/>
            <person name="Kuo A."/>
            <person name="Nagy L.G."/>
            <person name="Floudas D."/>
            <person name="Copeland A."/>
            <person name="Barry K.W."/>
            <person name="Cichocki N."/>
            <person name="Veneault-Fourrey C."/>
            <person name="LaButti K."/>
            <person name="Lindquist E.A."/>
            <person name="Lipzen A."/>
            <person name="Lundell T."/>
            <person name="Morin E."/>
            <person name="Murat C."/>
            <person name="Riley R."/>
            <person name="Ohm R."/>
            <person name="Sun H."/>
            <person name="Tunlid A."/>
            <person name="Henrissat B."/>
            <person name="Grigoriev I.V."/>
            <person name="Hibbett D.S."/>
            <person name="Martin F."/>
        </authorList>
    </citation>
    <scope>NUCLEOTIDE SEQUENCE [LARGE SCALE GENOMIC DNA]</scope>
    <source>
        <strain evidence="2">441</strain>
    </source>
</reference>
<accession>A0A0C9ZHE2</accession>
<name>A0A0C9ZHE2_9AGAM</name>
<dbReference type="AlphaFoldDB" id="A0A0C9ZHE2"/>
<dbReference type="EMBL" id="KN833784">
    <property type="protein sequence ID" value="KIK19403.1"/>
    <property type="molecule type" value="Genomic_DNA"/>
</dbReference>
<dbReference type="Proteomes" id="UP000054018">
    <property type="component" value="Unassembled WGS sequence"/>
</dbReference>
<feature type="non-terminal residue" evidence="1">
    <location>
        <position position="1"/>
    </location>
</feature>
<sequence length="89" mass="9609">IHTSLRVHSNMSSHQAHNHARNALVLAIKLGIPSLPKLIAYFISEQLQLDSVTPIIPCVVAPFTSHLKIFHSATVTFVAPSDPSGISSM</sequence>
<dbReference type="OrthoDB" id="2678360at2759"/>
<proteinExistence type="predicted"/>
<dbReference type="HOGENOM" id="CLU_006344_15_2_1"/>
<gene>
    <name evidence="1" type="ORF">PISMIDRAFT_107584</name>
</gene>
<reference evidence="1 2" key="1">
    <citation type="submission" date="2014-04" db="EMBL/GenBank/DDBJ databases">
        <authorList>
            <consortium name="DOE Joint Genome Institute"/>
            <person name="Kuo A."/>
            <person name="Kohler A."/>
            <person name="Costa M.D."/>
            <person name="Nagy L.G."/>
            <person name="Floudas D."/>
            <person name="Copeland A."/>
            <person name="Barry K.W."/>
            <person name="Cichocki N."/>
            <person name="Veneault-Fourrey C."/>
            <person name="LaButti K."/>
            <person name="Lindquist E.A."/>
            <person name="Lipzen A."/>
            <person name="Lundell T."/>
            <person name="Morin E."/>
            <person name="Murat C."/>
            <person name="Sun H."/>
            <person name="Tunlid A."/>
            <person name="Henrissat B."/>
            <person name="Grigoriev I.V."/>
            <person name="Hibbett D.S."/>
            <person name="Martin F."/>
            <person name="Nordberg H.P."/>
            <person name="Cantor M.N."/>
            <person name="Hua S.X."/>
        </authorList>
    </citation>
    <scope>NUCLEOTIDE SEQUENCE [LARGE SCALE GENOMIC DNA]</scope>
    <source>
        <strain evidence="1 2">441</strain>
    </source>
</reference>